<dbReference type="GO" id="GO:0005634">
    <property type="term" value="C:nucleus"/>
    <property type="evidence" value="ECO:0007669"/>
    <property type="project" value="InterPro"/>
</dbReference>
<reference evidence="5" key="1">
    <citation type="journal article" date="2023" name="bioRxiv">
        <title>Improved chromosome-level genome assembly for marigold (Tagetes erecta).</title>
        <authorList>
            <person name="Jiang F."/>
            <person name="Yuan L."/>
            <person name="Wang S."/>
            <person name="Wang H."/>
            <person name="Xu D."/>
            <person name="Wang A."/>
            <person name="Fan W."/>
        </authorList>
    </citation>
    <scope>NUCLEOTIDE SEQUENCE</scope>
    <source>
        <strain evidence="5">WSJ</strain>
        <tissue evidence="5">Leaf</tissue>
    </source>
</reference>
<feature type="region of interest" description="Disordered" evidence="3">
    <location>
        <begin position="162"/>
        <end position="196"/>
    </location>
</feature>
<organism evidence="5 6">
    <name type="scientific">Tagetes erecta</name>
    <name type="common">African marigold</name>
    <dbReference type="NCBI Taxonomy" id="13708"/>
    <lineage>
        <taxon>Eukaryota</taxon>
        <taxon>Viridiplantae</taxon>
        <taxon>Streptophyta</taxon>
        <taxon>Embryophyta</taxon>
        <taxon>Tracheophyta</taxon>
        <taxon>Spermatophyta</taxon>
        <taxon>Magnoliopsida</taxon>
        <taxon>eudicotyledons</taxon>
        <taxon>Gunneridae</taxon>
        <taxon>Pentapetalae</taxon>
        <taxon>asterids</taxon>
        <taxon>campanulids</taxon>
        <taxon>Asterales</taxon>
        <taxon>Asteraceae</taxon>
        <taxon>Asteroideae</taxon>
        <taxon>Heliantheae alliance</taxon>
        <taxon>Tageteae</taxon>
        <taxon>Tagetes</taxon>
    </lineage>
</organism>
<dbReference type="PANTHER" id="PTHR34373:SF8">
    <property type="entry name" value="SHUGOSHIN"/>
    <property type="match status" value="1"/>
</dbReference>
<evidence type="ECO:0000256" key="2">
    <source>
        <dbReference type="ARBA" id="ARBA00022829"/>
    </source>
</evidence>
<feature type="compositionally biased region" description="Polar residues" evidence="3">
    <location>
        <begin position="177"/>
        <end position="186"/>
    </location>
</feature>
<feature type="compositionally biased region" description="Basic and acidic residues" evidence="3">
    <location>
        <begin position="253"/>
        <end position="262"/>
    </location>
</feature>
<name>A0AAD8NUU8_TARER</name>
<feature type="compositionally biased region" description="Basic and acidic residues" evidence="3">
    <location>
        <begin position="162"/>
        <end position="174"/>
    </location>
</feature>
<dbReference type="InterPro" id="IPR044693">
    <property type="entry name" value="SGO_plant"/>
</dbReference>
<accession>A0AAD8NUU8</accession>
<dbReference type="GO" id="GO:0034090">
    <property type="term" value="P:maintenance of meiotic sister chromatid cohesion"/>
    <property type="evidence" value="ECO:0007669"/>
    <property type="project" value="InterPro"/>
</dbReference>
<dbReference type="EMBL" id="JAUHHV010000003">
    <property type="protein sequence ID" value="KAK1429150.1"/>
    <property type="molecule type" value="Genomic_DNA"/>
</dbReference>
<dbReference type="Pfam" id="PF07557">
    <property type="entry name" value="Shugoshin_C"/>
    <property type="match status" value="1"/>
</dbReference>
<feature type="region of interest" description="Disordered" evidence="3">
    <location>
        <begin position="247"/>
        <end position="301"/>
    </location>
</feature>
<gene>
    <name evidence="5" type="ORF">QVD17_11353</name>
</gene>
<dbReference type="PANTHER" id="PTHR34373">
    <property type="entry name" value="SHUGOSHIN 2"/>
    <property type="match status" value="1"/>
</dbReference>
<dbReference type="GO" id="GO:0000775">
    <property type="term" value="C:chromosome, centromeric region"/>
    <property type="evidence" value="ECO:0007669"/>
    <property type="project" value="InterPro"/>
</dbReference>
<keyword evidence="2" id="KW-0159">Chromosome partition</keyword>
<protein>
    <recommendedName>
        <fullName evidence="4">Shugoshin C-terminal domain-containing protein</fullName>
    </recommendedName>
</protein>
<dbReference type="GO" id="GO:0045144">
    <property type="term" value="P:meiotic sister chromatid segregation"/>
    <property type="evidence" value="ECO:0007669"/>
    <property type="project" value="InterPro"/>
</dbReference>
<comment type="caution">
    <text evidence="5">The sequence shown here is derived from an EMBL/GenBank/DDBJ whole genome shotgun (WGS) entry which is preliminary data.</text>
</comment>
<proteinExistence type="inferred from homology"/>
<keyword evidence="6" id="KW-1185">Reference proteome</keyword>
<evidence type="ECO:0000256" key="3">
    <source>
        <dbReference type="SAM" id="MobiDB-lite"/>
    </source>
</evidence>
<evidence type="ECO:0000313" key="5">
    <source>
        <dbReference type="EMBL" id="KAK1429150.1"/>
    </source>
</evidence>
<evidence type="ECO:0000256" key="1">
    <source>
        <dbReference type="ARBA" id="ARBA00010845"/>
    </source>
</evidence>
<feature type="domain" description="Shugoshin C-terminal" evidence="4">
    <location>
        <begin position="275"/>
        <end position="299"/>
    </location>
</feature>
<dbReference type="InterPro" id="IPR011515">
    <property type="entry name" value="Shugoshin_C"/>
</dbReference>
<comment type="similarity">
    <text evidence="1">Belongs to the shugoshin family.</text>
</comment>
<evidence type="ECO:0000259" key="4">
    <source>
        <dbReference type="Pfam" id="PF07557"/>
    </source>
</evidence>
<dbReference type="Proteomes" id="UP001229421">
    <property type="component" value="Unassembled WGS sequence"/>
</dbReference>
<sequence>MYNAIQVRLSSFHPRNNEQCYSKLAMGEEIIAKRSSFGRKRLSDITNYDPQRKSSSRFDQTLQLNSSSSLAKEQIDHLLKENAGLMKLINEKNKVIEMNVIELQKIRLVLQKTKLQNLNLARSNSHKMAEVSLGKKKLKELQHQLSCKDALLSFQTKREMDKRNCESKLSKDGDGENTLTDQQNASRRIRPGRSRSFSQLNTVEVSANEIVENKRRCLRRQSATFTSEEHKPDEDLFEIKMHEDCGATSKVSIEQEHDKCGSKPEPQNSQRMSLGRPSRRAAEKVQSYKEVPLNMKMRRPE</sequence>
<dbReference type="AlphaFoldDB" id="A0AAD8NUU8"/>
<evidence type="ECO:0000313" key="6">
    <source>
        <dbReference type="Proteomes" id="UP001229421"/>
    </source>
</evidence>